<dbReference type="AlphaFoldDB" id="A0A8B4BX22"/>
<dbReference type="GeneID" id="29814048"/>
<evidence type="ECO:0000313" key="2">
    <source>
        <dbReference type="Proteomes" id="UP000184029"/>
    </source>
</evidence>
<dbReference type="EMBL" id="FQUB01000026">
    <property type="protein sequence ID" value="SHF19398.1"/>
    <property type="molecule type" value="Genomic_DNA"/>
</dbReference>
<dbReference type="KEGG" id="bcoa:BF29_405"/>
<dbReference type="RefSeq" id="WP_013859343.1">
    <property type="nucleotide sequence ID" value="NZ_ALAS01000224.1"/>
</dbReference>
<name>A0A8B4BX22_HEYCO</name>
<accession>A0A8B4BX22</accession>
<sequence length="83" mass="9681">MHIRILKESDADAYQKHRFIKAMFTACLSHELREEREWGDTLKKRISIAKETKGLEKQINLTVVFGNPIAKKRYKGAFSKAFI</sequence>
<evidence type="ECO:0000313" key="1">
    <source>
        <dbReference type="EMBL" id="SHF19398.1"/>
    </source>
</evidence>
<gene>
    <name evidence="1" type="ORF">SAMN02745208_01549</name>
</gene>
<comment type="caution">
    <text evidence="1">The sequence shown here is derived from an EMBL/GenBank/DDBJ whole genome shotgun (WGS) entry which is preliminary data.</text>
</comment>
<organism evidence="1 2">
    <name type="scientific">Heyndrickxia coagulans DSM 1 = ATCC 7050</name>
    <dbReference type="NCBI Taxonomy" id="1121088"/>
    <lineage>
        <taxon>Bacteria</taxon>
        <taxon>Bacillati</taxon>
        <taxon>Bacillota</taxon>
        <taxon>Bacilli</taxon>
        <taxon>Bacillales</taxon>
        <taxon>Bacillaceae</taxon>
        <taxon>Heyndrickxia</taxon>
    </lineage>
</organism>
<reference evidence="1 2" key="1">
    <citation type="submission" date="2016-11" db="EMBL/GenBank/DDBJ databases">
        <authorList>
            <person name="Varghese N."/>
            <person name="Submissions S."/>
        </authorList>
    </citation>
    <scope>NUCLEOTIDE SEQUENCE [LARGE SCALE GENOMIC DNA]</scope>
    <source>
        <strain evidence="1 2">DSM 1</strain>
    </source>
</reference>
<proteinExistence type="predicted"/>
<dbReference type="Proteomes" id="UP000184029">
    <property type="component" value="Unassembled WGS sequence"/>
</dbReference>
<protein>
    <submittedName>
        <fullName evidence="1">Uncharacterized protein</fullName>
    </submittedName>
</protein>